<evidence type="ECO:0000313" key="2">
    <source>
        <dbReference type="Proteomes" id="UP000309668"/>
    </source>
</evidence>
<keyword evidence="2" id="KW-1185">Reference proteome</keyword>
<dbReference type="InterPro" id="IPR034660">
    <property type="entry name" value="DinB/YfiT-like"/>
</dbReference>
<dbReference type="AlphaFoldDB" id="A0A5S3P0F5"/>
<dbReference type="InterPro" id="IPR018531">
    <property type="entry name" value="DUF1993"/>
</dbReference>
<comment type="caution">
    <text evidence="1">The sequence shown here is derived from an EMBL/GenBank/DDBJ whole genome shotgun (WGS) entry which is preliminary data.</text>
</comment>
<name>A0A5S3P0F5_9SPHN</name>
<dbReference type="OrthoDB" id="338237at2"/>
<dbReference type="Proteomes" id="UP000309668">
    <property type="component" value="Unassembled WGS sequence"/>
</dbReference>
<dbReference type="PANTHER" id="PTHR36922">
    <property type="entry name" value="BLL2446 PROTEIN"/>
    <property type="match status" value="1"/>
</dbReference>
<gene>
    <name evidence="1" type="ORF">FEV51_11385</name>
</gene>
<proteinExistence type="predicted"/>
<protein>
    <submittedName>
        <fullName evidence="1">DUF1993 domain-containing protein</fullName>
    </submittedName>
</protein>
<organism evidence="1 2">
    <name type="scientific">Qipengyuania marisflavi</name>
    <dbReference type="NCBI Taxonomy" id="2486356"/>
    <lineage>
        <taxon>Bacteria</taxon>
        <taxon>Pseudomonadati</taxon>
        <taxon>Pseudomonadota</taxon>
        <taxon>Alphaproteobacteria</taxon>
        <taxon>Sphingomonadales</taxon>
        <taxon>Erythrobacteraceae</taxon>
        <taxon>Qipengyuania</taxon>
    </lineage>
</organism>
<dbReference type="Gene3D" id="1.20.120.450">
    <property type="entry name" value="dinb family like domain"/>
    <property type="match status" value="1"/>
</dbReference>
<evidence type="ECO:0000313" key="1">
    <source>
        <dbReference type="EMBL" id="TMM46202.1"/>
    </source>
</evidence>
<dbReference type="RefSeq" id="WP_138619033.1">
    <property type="nucleotide sequence ID" value="NZ_VCAO01000008.1"/>
</dbReference>
<sequence>MPLTLHAAIIPNWLQSLGATARLLDRAEQWSGEAGMSEGEILGARLADDMLPLAYQFTSCCNHSAYAIERCREGHFTPQTNPPPMKFAELRAMVQEAIGTLTAVTPQELEDIAGNDMIFSFGETMRLEFTVQDFLLSFSNPNLFFHAATAYDILRMKGMPLSKRDFMGAARVKQG</sequence>
<reference evidence="1 2" key="1">
    <citation type="submission" date="2019-05" db="EMBL/GenBank/DDBJ databases">
        <title>Erythrobacter marisflavi sp. nov., isolated from isolated from water of an estuary environment.</title>
        <authorList>
            <person name="Yoon J.-H."/>
        </authorList>
    </citation>
    <scope>NUCLEOTIDE SEQUENCE [LARGE SCALE GENOMIC DNA]</scope>
    <source>
        <strain evidence="1 2">KEM-5</strain>
    </source>
</reference>
<dbReference type="EMBL" id="VCAO01000008">
    <property type="protein sequence ID" value="TMM46202.1"/>
    <property type="molecule type" value="Genomic_DNA"/>
</dbReference>
<dbReference type="PANTHER" id="PTHR36922:SF1">
    <property type="entry name" value="DUF1993 DOMAIN-CONTAINING PROTEIN"/>
    <property type="match status" value="1"/>
</dbReference>
<dbReference type="Pfam" id="PF09351">
    <property type="entry name" value="DUF1993"/>
    <property type="match status" value="1"/>
</dbReference>
<accession>A0A5S3P0F5</accession>
<dbReference type="SUPFAM" id="SSF109854">
    <property type="entry name" value="DinB/YfiT-like putative metalloenzymes"/>
    <property type="match status" value="1"/>
</dbReference>